<gene>
    <name evidence="3" type="ORF">SAMN05444159_6244</name>
</gene>
<evidence type="ECO:0000313" key="4">
    <source>
        <dbReference type="Proteomes" id="UP000189935"/>
    </source>
</evidence>
<evidence type="ECO:0000313" key="3">
    <source>
        <dbReference type="EMBL" id="SHL57124.1"/>
    </source>
</evidence>
<evidence type="ECO:0000256" key="2">
    <source>
        <dbReference type="SAM" id="Phobius"/>
    </source>
</evidence>
<dbReference type="AlphaFoldDB" id="A0A1M7BQ76"/>
<keyword evidence="2" id="KW-1133">Transmembrane helix</keyword>
<feature type="transmembrane region" description="Helical" evidence="2">
    <location>
        <begin position="7"/>
        <end position="29"/>
    </location>
</feature>
<organism evidence="3 4">
    <name type="scientific">Bradyrhizobium lablabi</name>
    <dbReference type="NCBI Taxonomy" id="722472"/>
    <lineage>
        <taxon>Bacteria</taxon>
        <taxon>Pseudomonadati</taxon>
        <taxon>Pseudomonadota</taxon>
        <taxon>Alphaproteobacteria</taxon>
        <taxon>Hyphomicrobiales</taxon>
        <taxon>Nitrobacteraceae</taxon>
        <taxon>Bradyrhizobium</taxon>
    </lineage>
</organism>
<sequence length="63" mass="6989">MFFDNKPYAILTIAAFVFFAIILMFWALYGTNGPSSLDATKRASQTQTVGSAAVPISDNRERR</sequence>
<evidence type="ECO:0000256" key="1">
    <source>
        <dbReference type="SAM" id="MobiDB-lite"/>
    </source>
</evidence>
<proteinExistence type="predicted"/>
<reference evidence="3 4" key="1">
    <citation type="submission" date="2016-11" db="EMBL/GenBank/DDBJ databases">
        <authorList>
            <person name="Jaros S."/>
            <person name="Januszkiewicz K."/>
            <person name="Wedrychowicz H."/>
        </authorList>
    </citation>
    <scope>NUCLEOTIDE SEQUENCE [LARGE SCALE GENOMIC DNA]</scope>
    <source>
        <strain evidence="3 4">GAS499</strain>
    </source>
</reference>
<accession>A0A1M7BQ76</accession>
<feature type="compositionally biased region" description="Polar residues" evidence="1">
    <location>
        <begin position="38"/>
        <end position="50"/>
    </location>
</feature>
<dbReference type="EMBL" id="LT670844">
    <property type="protein sequence ID" value="SHL57124.1"/>
    <property type="molecule type" value="Genomic_DNA"/>
</dbReference>
<feature type="region of interest" description="Disordered" evidence="1">
    <location>
        <begin position="38"/>
        <end position="63"/>
    </location>
</feature>
<keyword evidence="2" id="KW-0812">Transmembrane</keyword>
<keyword evidence="2" id="KW-0472">Membrane</keyword>
<protein>
    <submittedName>
        <fullName evidence="3">Uncharacterized protein</fullName>
    </submittedName>
</protein>
<dbReference type="RefSeq" id="WP_079543466.1">
    <property type="nucleotide sequence ID" value="NZ_LT670844.1"/>
</dbReference>
<dbReference type="Proteomes" id="UP000189935">
    <property type="component" value="Chromosome I"/>
</dbReference>
<name>A0A1M7BQ76_9BRAD</name>